<evidence type="ECO:0000313" key="1">
    <source>
        <dbReference type="EMBL" id="GAG50414.1"/>
    </source>
</evidence>
<sequence>MIEHLLQLGSSDLHQLAAALRSHRLSAPFNSVGIGRLVTRAASQDIASELQGLSDQGFSAEQLASVLDLVVKDR</sequence>
<organism evidence="1">
    <name type="scientific">marine sediment metagenome</name>
    <dbReference type="NCBI Taxonomy" id="412755"/>
    <lineage>
        <taxon>unclassified sequences</taxon>
        <taxon>metagenomes</taxon>
        <taxon>ecological metagenomes</taxon>
    </lineage>
</organism>
<proteinExistence type="predicted"/>
<protein>
    <submittedName>
        <fullName evidence="1">Uncharacterized protein</fullName>
    </submittedName>
</protein>
<dbReference type="EMBL" id="BARS01053297">
    <property type="protein sequence ID" value="GAG50414.1"/>
    <property type="molecule type" value="Genomic_DNA"/>
</dbReference>
<reference evidence="1" key="1">
    <citation type="journal article" date="2014" name="Front. Microbiol.">
        <title>High frequency of phylogenetically diverse reductive dehalogenase-homologous genes in deep subseafloor sedimentary metagenomes.</title>
        <authorList>
            <person name="Kawai M."/>
            <person name="Futagami T."/>
            <person name="Toyoda A."/>
            <person name="Takaki Y."/>
            <person name="Nishi S."/>
            <person name="Hori S."/>
            <person name="Arai W."/>
            <person name="Tsubouchi T."/>
            <person name="Morono Y."/>
            <person name="Uchiyama I."/>
            <person name="Ito T."/>
            <person name="Fujiyama A."/>
            <person name="Inagaki F."/>
            <person name="Takami H."/>
        </authorList>
    </citation>
    <scope>NUCLEOTIDE SEQUENCE</scope>
    <source>
        <strain evidence="1">Expedition CK06-06</strain>
    </source>
</reference>
<feature type="non-terminal residue" evidence="1">
    <location>
        <position position="74"/>
    </location>
</feature>
<gene>
    <name evidence="1" type="ORF">S01H1_79109</name>
</gene>
<accession>X0Y3F6</accession>
<dbReference type="AlphaFoldDB" id="X0Y3F6"/>
<name>X0Y3F6_9ZZZZ</name>
<comment type="caution">
    <text evidence="1">The sequence shown here is derived from an EMBL/GenBank/DDBJ whole genome shotgun (WGS) entry which is preliminary data.</text>
</comment>